<dbReference type="OrthoDB" id="5313995at2759"/>
<dbReference type="PANTHER" id="PTHR37019:SF1">
    <property type="entry name" value="EXPERA DOMAIN-CONTAINING PROTEIN"/>
    <property type="match status" value="1"/>
</dbReference>
<accession>A0A086THX2</accession>
<evidence type="ECO:0000313" key="4">
    <source>
        <dbReference type="Proteomes" id="UP000029964"/>
    </source>
</evidence>
<reference evidence="4" key="1">
    <citation type="journal article" date="2014" name="Genome Announc.">
        <title>Genome sequence and annotation of Acremonium chrysogenum, producer of the beta-lactam antibiotic cephalosporin C.</title>
        <authorList>
            <person name="Terfehr D."/>
            <person name="Dahlmann T.A."/>
            <person name="Specht T."/>
            <person name="Zadra I."/>
            <person name="Kuernsteiner H."/>
            <person name="Kueck U."/>
        </authorList>
    </citation>
    <scope>NUCLEOTIDE SEQUENCE [LARGE SCALE GENOMIC DNA]</scope>
    <source>
        <strain evidence="4">ATCC 11550 / CBS 779.69 / DSM 880 / IAM 14645 / JCM 23072 / IMI 49137</strain>
    </source>
</reference>
<keyword evidence="1" id="KW-0812">Transmembrane</keyword>
<evidence type="ECO:0000313" key="3">
    <source>
        <dbReference type="EMBL" id="KFH48954.1"/>
    </source>
</evidence>
<keyword evidence="1" id="KW-1133">Transmembrane helix</keyword>
<feature type="domain" description="DUF7704" evidence="2">
    <location>
        <begin position="11"/>
        <end position="147"/>
    </location>
</feature>
<feature type="transmembrane region" description="Helical" evidence="1">
    <location>
        <begin position="57"/>
        <end position="80"/>
    </location>
</feature>
<keyword evidence="1" id="KW-0472">Membrane</keyword>
<feature type="transmembrane region" description="Helical" evidence="1">
    <location>
        <begin position="12"/>
        <end position="37"/>
    </location>
</feature>
<evidence type="ECO:0000259" key="2">
    <source>
        <dbReference type="Pfam" id="PF24803"/>
    </source>
</evidence>
<dbReference type="AlphaFoldDB" id="A0A086THX2"/>
<dbReference type="Pfam" id="PF24803">
    <property type="entry name" value="DUF7704"/>
    <property type="match status" value="1"/>
</dbReference>
<dbReference type="InterPro" id="IPR056121">
    <property type="entry name" value="DUF7704"/>
</dbReference>
<dbReference type="PANTHER" id="PTHR37019">
    <property type="entry name" value="CHROMOSOME 1, WHOLE GENOME SHOTGUN SEQUENCE"/>
    <property type="match status" value="1"/>
</dbReference>
<gene>
    <name evidence="3" type="ORF">ACRE_000160</name>
</gene>
<keyword evidence="4" id="KW-1185">Reference proteome</keyword>
<evidence type="ECO:0000256" key="1">
    <source>
        <dbReference type="SAM" id="Phobius"/>
    </source>
</evidence>
<feature type="transmembrane region" description="Helical" evidence="1">
    <location>
        <begin position="92"/>
        <end position="111"/>
    </location>
</feature>
<proteinExistence type="predicted"/>
<comment type="caution">
    <text evidence="3">The sequence shown here is derived from an EMBL/GenBank/DDBJ whole genome shotgun (WGS) entry which is preliminary data.</text>
</comment>
<dbReference type="HOGENOM" id="CLU_112091_0_0_1"/>
<protein>
    <recommendedName>
        <fullName evidence="2">DUF7704 domain-containing protein</fullName>
    </recommendedName>
</protein>
<organism evidence="3 4">
    <name type="scientific">Hapsidospora chrysogenum (strain ATCC 11550 / CBS 779.69 / DSM 880 / IAM 14645 / JCM 23072 / IMI 49137)</name>
    <name type="common">Acremonium chrysogenum</name>
    <dbReference type="NCBI Taxonomy" id="857340"/>
    <lineage>
        <taxon>Eukaryota</taxon>
        <taxon>Fungi</taxon>
        <taxon>Dikarya</taxon>
        <taxon>Ascomycota</taxon>
        <taxon>Pezizomycotina</taxon>
        <taxon>Sordariomycetes</taxon>
        <taxon>Hypocreomycetidae</taxon>
        <taxon>Hypocreales</taxon>
        <taxon>Bionectriaceae</taxon>
        <taxon>Hapsidospora</taxon>
    </lineage>
</organism>
<feature type="transmembrane region" description="Helical" evidence="1">
    <location>
        <begin position="131"/>
        <end position="152"/>
    </location>
</feature>
<dbReference type="EMBL" id="JPKY01000001">
    <property type="protein sequence ID" value="KFH48954.1"/>
    <property type="molecule type" value="Genomic_DNA"/>
</dbReference>
<sequence>MPQKQVHTGHRLPLAYNLFFLILEPASALVGAFYAHLRQPQYLHLLDASSSPTAPPRGTSVVMSQLASMYLFFALNEAVVLRSTADMRVWRALLLVLLLADFAHLYALRQLGPRIYYDVTTWGAAHVGNVLWVYVGAILRLCFLAGVGMGGATTPPPSKKQ</sequence>
<dbReference type="Proteomes" id="UP000029964">
    <property type="component" value="Unassembled WGS sequence"/>
</dbReference>
<name>A0A086THX2_HAPC1</name>